<accession>A0A6G1JVA5</accession>
<evidence type="ECO:0000313" key="1">
    <source>
        <dbReference type="EMBL" id="KAF2704097.1"/>
    </source>
</evidence>
<dbReference type="AlphaFoldDB" id="A0A6G1JVA5"/>
<dbReference type="EMBL" id="MU005784">
    <property type="protein sequence ID" value="KAF2704097.1"/>
    <property type="molecule type" value="Genomic_DNA"/>
</dbReference>
<proteinExistence type="predicted"/>
<name>A0A6G1JVA5_9PLEO</name>
<sequence length="164" mass="18532">MATFAPPLRQYPCWVPIDEIRTSDEITMPTNWILDGQGDPNQCPKICLKGNFRWARAARKSYACTNRYRGILLGLNVNSYKVWGHVLRTSARCFALDAPGCAIMWLATVEDLWAKTGTQTVRLISPPILNLITHWDAGIKGNTLEERYAFAYDAVVKEAKRITT</sequence>
<gene>
    <name evidence="1" type="ORF">K504DRAFT_451286</name>
</gene>
<organism evidence="1 2">
    <name type="scientific">Pleomassaria siparia CBS 279.74</name>
    <dbReference type="NCBI Taxonomy" id="1314801"/>
    <lineage>
        <taxon>Eukaryota</taxon>
        <taxon>Fungi</taxon>
        <taxon>Dikarya</taxon>
        <taxon>Ascomycota</taxon>
        <taxon>Pezizomycotina</taxon>
        <taxon>Dothideomycetes</taxon>
        <taxon>Pleosporomycetidae</taxon>
        <taxon>Pleosporales</taxon>
        <taxon>Pleomassariaceae</taxon>
        <taxon>Pleomassaria</taxon>
    </lineage>
</organism>
<evidence type="ECO:0000313" key="2">
    <source>
        <dbReference type="Proteomes" id="UP000799428"/>
    </source>
</evidence>
<reference evidence="1" key="1">
    <citation type="journal article" date="2020" name="Stud. Mycol.">
        <title>101 Dothideomycetes genomes: a test case for predicting lifestyles and emergence of pathogens.</title>
        <authorList>
            <person name="Haridas S."/>
            <person name="Albert R."/>
            <person name="Binder M."/>
            <person name="Bloem J."/>
            <person name="Labutti K."/>
            <person name="Salamov A."/>
            <person name="Andreopoulos B."/>
            <person name="Baker S."/>
            <person name="Barry K."/>
            <person name="Bills G."/>
            <person name="Bluhm B."/>
            <person name="Cannon C."/>
            <person name="Castanera R."/>
            <person name="Culley D."/>
            <person name="Daum C."/>
            <person name="Ezra D."/>
            <person name="Gonzalez J."/>
            <person name="Henrissat B."/>
            <person name="Kuo A."/>
            <person name="Liang C."/>
            <person name="Lipzen A."/>
            <person name="Lutzoni F."/>
            <person name="Magnuson J."/>
            <person name="Mondo S."/>
            <person name="Nolan M."/>
            <person name="Ohm R."/>
            <person name="Pangilinan J."/>
            <person name="Park H.-J."/>
            <person name="Ramirez L."/>
            <person name="Alfaro M."/>
            <person name="Sun H."/>
            <person name="Tritt A."/>
            <person name="Yoshinaga Y."/>
            <person name="Zwiers L.-H."/>
            <person name="Turgeon B."/>
            <person name="Goodwin S."/>
            <person name="Spatafora J."/>
            <person name="Crous P."/>
            <person name="Grigoriev I."/>
        </authorList>
    </citation>
    <scope>NUCLEOTIDE SEQUENCE</scope>
    <source>
        <strain evidence="1">CBS 279.74</strain>
    </source>
</reference>
<dbReference type="Proteomes" id="UP000799428">
    <property type="component" value="Unassembled WGS sequence"/>
</dbReference>
<keyword evidence="2" id="KW-1185">Reference proteome</keyword>
<protein>
    <submittedName>
        <fullName evidence="1">Uncharacterized protein</fullName>
    </submittedName>
</protein>